<accession>A0A0S2JZQ1</accession>
<dbReference type="STRING" id="161398.PP2015_763"/>
<feature type="signal peptide" evidence="1">
    <location>
        <begin position="1"/>
        <end position="21"/>
    </location>
</feature>
<dbReference type="EMBL" id="CP013187">
    <property type="protein sequence ID" value="ALO41282.1"/>
    <property type="molecule type" value="Genomic_DNA"/>
</dbReference>
<name>A0A0S2JZQ1_9GAMM</name>
<dbReference type="PIRSF" id="PIRSF025560">
    <property type="entry name" value="UCP025560"/>
    <property type="match status" value="1"/>
</dbReference>
<dbReference type="InterPro" id="IPR008309">
    <property type="entry name" value="YdbL"/>
</dbReference>
<reference evidence="3 5" key="2">
    <citation type="submission" date="2018-01" db="EMBL/GenBank/DDBJ databases">
        <title>Co-occurrence of chitin degradation, pigmentation and bioactivity in marine Pseudoalteromonas.</title>
        <authorList>
            <person name="Paulsen S."/>
            <person name="Gram L."/>
            <person name="Machado H."/>
        </authorList>
    </citation>
    <scope>NUCLEOTIDE SEQUENCE [LARGE SCALE GENOMIC DNA]</scope>
    <source>
        <strain evidence="3 5">S3663</strain>
    </source>
</reference>
<dbReference type="OrthoDB" id="9804431at2"/>
<keyword evidence="4" id="KW-1185">Reference proteome</keyword>
<organism evidence="2 4">
    <name type="scientific">Pseudoalteromonas phenolica</name>
    <dbReference type="NCBI Taxonomy" id="161398"/>
    <lineage>
        <taxon>Bacteria</taxon>
        <taxon>Pseudomonadati</taxon>
        <taxon>Pseudomonadota</taxon>
        <taxon>Gammaproteobacteria</taxon>
        <taxon>Alteromonadales</taxon>
        <taxon>Pseudoalteromonadaceae</taxon>
        <taxon>Pseudoalteromonas</taxon>
    </lineage>
</organism>
<evidence type="ECO:0000313" key="2">
    <source>
        <dbReference type="EMBL" id="ALO41282.1"/>
    </source>
</evidence>
<dbReference type="AlphaFoldDB" id="A0A0S2JZQ1"/>
<evidence type="ECO:0000313" key="3">
    <source>
        <dbReference type="EMBL" id="TLX45666.1"/>
    </source>
</evidence>
<dbReference type="Proteomes" id="UP000061457">
    <property type="component" value="Chromosome I"/>
</dbReference>
<dbReference type="KEGG" id="pphe:PP2015_763"/>
<proteinExistence type="predicted"/>
<dbReference type="RefSeq" id="WP_058029036.1">
    <property type="nucleotide sequence ID" value="NZ_CP013187.1"/>
</dbReference>
<evidence type="ECO:0000313" key="5">
    <source>
        <dbReference type="Proteomes" id="UP000309186"/>
    </source>
</evidence>
<gene>
    <name evidence="3" type="ORF">C1E24_17275</name>
    <name evidence="2" type="ORF">PP2015_763</name>
</gene>
<keyword evidence="1" id="KW-0732">Signal</keyword>
<protein>
    <submittedName>
        <fullName evidence="3">DUF1318 domain-containing protein</fullName>
    </submittedName>
</protein>
<sequence length="106" mass="11376">MKKSVFLLPILALSFAFSAFALDLTAAKSQGLVGETASGYLATVKNSADAKSLVDSINAKRKAKYEQLAKKHGITLAQVEQQAGKKALQKTAKGHFVKVNGKWVKK</sequence>
<dbReference type="Proteomes" id="UP000309186">
    <property type="component" value="Unassembled WGS sequence"/>
</dbReference>
<dbReference type="EMBL" id="PPSW01000030">
    <property type="protein sequence ID" value="TLX45666.1"/>
    <property type="molecule type" value="Genomic_DNA"/>
</dbReference>
<dbReference type="PATRIC" id="fig|161398.10.peg.776"/>
<dbReference type="Pfam" id="PF07027">
    <property type="entry name" value="DUF1318"/>
    <property type="match status" value="1"/>
</dbReference>
<evidence type="ECO:0000256" key="1">
    <source>
        <dbReference type="SAM" id="SignalP"/>
    </source>
</evidence>
<reference evidence="2 4" key="1">
    <citation type="submission" date="2015-11" db="EMBL/GenBank/DDBJ databases">
        <authorList>
            <person name="Zhang Y."/>
            <person name="Guo Z."/>
        </authorList>
    </citation>
    <scope>NUCLEOTIDE SEQUENCE [LARGE SCALE GENOMIC DNA]</scope>
    <source>
        <strain evidence="2 4">KCTC 12086</strain>
    </source>
</reference>
<evidence type="ECO:0000313" key="4">
    <source>
        <dbReference type="Proteomes" id="UP000061457"/>
    </source>
</evidence>
<feature type="chain" id="PRO_5036001753" evidence="1">
    <location>
        <begin position="22"/>
        <end position="106"/>
    </location>
</feature>